<evidence type="ECO:0000313" key="8">
    <source>
        <dbReference type="EMBL" id="KAK3934428.1"/>
    </source>
</evidence>
<dbReference type="AlphaFoldDB" id="A0AAN6RZD6"/>
<proteinExistence type="predicted"/>
<protein>
    <submittedName>
        <fullName evidence="8">Fungal-specific transcription factor domain-containing protein</fullName>
    </submittedName>
</protein>
<dbReference type="SUPFAM" id="SSF57701">
    <property type="entry name" value="Zn2/Cys6 DNA-binding domain"/>
    <property type="match status" value="1"/>
</dbReference>
<keyword evidence="6" id="KW-0539">Nucleus</keyword>
<dbReference type="GO" id="GO:0000976">
    <property type="term" value="F:transcription cis-regulatory region binding"/>
    <property type="evidence" value="ECO:0007669"/>
    <property type="project" value="TreeGrafter"/>
</dbReference>
<dbReference type="Pfam" id="PF11951">
    <property type="entry name" value="Fungal_trans_2"/>
    <property type="match status" value="1"/>
</dbReference>
<dbReference type="EMBL" id="MU853991">
    <property type="protein sequence ID" value="KAK3934428.1"/>
    <property type="molecule type" value="Genomic_DNA"/>
</dbReference>
<dbReference type="GO" id="GO:0045944">
    <property type="term" value="P:positive regulation of transcription by RNA polymerase II"/>
    <property type="evidence" value="ECO:0007669"/>
    <property type="project" value="TreeGrafter"/>
</dbReference>
<evidence type="ECO:0000256" key="4">
    <source>
        <dbReference type="ARBA" id="ARBA00023125"/>
    </source>
</evidence>
<keyword evidence="9" id="KW-1185">Reference proteome</keyword>
<reference evidence="9" key="1">
    <citation type="journal article" date="2023" name="Mol. Phylogenet. Evol.">
        <title>Genome-scale phylogeny and comparative genomics of the fungal order Sordariales.</title>
        <authorList>
            <person name="Hensen N."/>
            <person name="Bonometti L."/>
            <person name="Westerberg I."/>
            <person name="Brannstrom I.O."/>
            <person name="Guillou S."/>
            <person name="Cros-Aarteil S."/>
            <person name="Calhoun S."/>
            <person name="Haridas S."/>
            <person name="Kuo A."/>
            <person name="Mondo S."/>
            <person name="Pangilinan J."/>
            <person name="Riley R."/>
            <person name="LaButti K."/>
            <person name="Andreopoulos B."/>
            <person name="Lipzen A."/>
            <person name="Chen C."/>
            <person name="Yan M."/>
            <person name="Daum C."/>
            <person name="Ng V."/>
            <person name="Clum A."/>
            <person name="Steindorff A."/>
            <person name="Ohm R.A."/>
            <person name="Martin F."/>
            <person name="Silar P."/>
            <person name="Natvig D.O."/>
            <person name="Lalanne C."/>
            <person name="Gautier V."/>
            <person name="Ament-Velasquez S.L."/>
            <person name="Kruys A."/>
            <person name="Hutchinson M.I."/>
            <person name="Powell A.J."/>
            <person name="Barry K."/>
            <person name="Miller A.N."/>
            <person name="Grigoriev I.V."/>
            <person name="Debuchy R."/>
            <person name="Gladieux P."/>
            <person name="Hiltunen Thoren M."/>
            <person name="Johannesson H."/>
        </authorList>
    </citation>
    <scope>NUCLEOTIDE SEQUENCE [LARGE SCALE GENOMIC DNA]</scope>
    <source>
        <strain evidence="9">CBS 340.73</strain>
    </source>
</reference>
<dbReference type="InterPro" id="IPR036864">
    <property type="entry name" value="Zn2-C6_fun-type_DNA-bd_sf"/>
</dbReference>
<evidence type="ECO:0000256" key="6">
    <source>
        <dbReference type="ARBA" id="ARBA00023242"/>
    </source>
</evidence>
<dbReference type="PANTHER" id="PTHR37534:SF5">
    <property type="entry name" value="C6 ZINC FINGER DOMAIN-CONTAINING PROTEIN"/>
    <property type="match status" value="1"/>
</dbReference>
<evidence type="ECO:0000259" key="7">
    <source>
        <dbReference type="PROSITE" id="PS50048"/>
    </source>
</evidence>
<keyword evidence="4" id="KW-0238">DNA-binding</keyword>
<dbReference type="Pfam" id="PF00172">
    <property type="entry name" value="Zn_clus"/>
    <property type="match status" value="1"/>
</dbReference>
<keyword evidence="3" id="KW-0805">Transcription regulation</keyword>
<dbReference type="CDD" id="cd12148">
    <property type="entry name" value="fungal_TF_MHR"/>
    <property type="match status" value="1"/>
</dbReference>
<comment type="caution">
    <text evidence="8">The sequence shown here is derived from an EMBL/GenBank/DDBJ whole genome shotgun (WGS) entry which is preliminary data.</text>
</comment>
<name>A0AAN6RZD6_9PEZI</name>
<evidence type="ECO:0000256" key="1">
    <source>
        <dbReference type="ARBA" id="ARBA00004123"/>
    </source>
</evidence>
<dbReference type="GO" id="GO:0005634">
    <property type="term" value="C:nucleus"/>
    <property type="evidence" value="ECO:0007669"/>
    <property type="project" value="UniProtKB-SubCell"/>
</dbReference>
<gene>
    <name evidence="8" type="ORF">QBC46DRAFT_359009</name>
</gene>
<dbReference type="PROSITE" id="PS00463">
    <property type="entry name" value="ZN2_CY6_FUNGAL_1"/>
    <property type="match status" value="1"/>
</dbReference>
<keyword evidence="5" id="KW-0804">Transcription</keyword>
<dbReference type="GO" id="GO:0000981">
    <property type="term" value="F:DNA-binding transcription factor activity, RNA polymerase II-specific"/>
    <property type="evidence" value="ECO:0007669"/>
    <property type="project" value="InterPro"/>
</dbReference>
<evidence type="ECO:0000256" key="3">
    <source>
        <dbReference type="ARBA" id="ARBA00023015"/>
    </source>
</evidence>
<dbReference type="CDD" id="cd00067">
    <property type="entry name" value="GAL4"/>
    <property type="match status" value="1"/>
</dbReference>
<dbReference type="InterPro" id="IPR021858">
    <property type="entry name" value="Fun_TF"/>
</dbReference>
<keyword evidence="2" id="KW-0862">Zinc</keyword>
<dbReference type="GO" id="GO:0008270">
    <property type="term" value="F:zinc ion binding"/>
    <property type="evidence" value="ECO:0007669"/>
    <property type="project" value="InterPro"/>
</dbReference>
<feature type="domain" description="Zn(2)-C6 fungal-type" evidence="7">
    <location>
        <begin position="25"/>
        <end position="54"/>
    </location>
</feature>
<dbReference type="PROSITE" id="PS50048">
    <property type="entry name" value="ZN2_CY6_FUNGAL_2"/>
    <property type="match status" value="1"/>
</dbReference>
<dbReference type="Proteomes" id="UP001303473">
    <property type="component" value="Unassembled WGS sequence"/>
</dbReference>
<evidence type="ECO:0000256" key="5">
    <source>
        <dbReference type="ARBA" id="ARBA00023163"/>
    </source>
</evidence>
<dbReference type="Gene3D" id="4.10.240.10">
    <property type="entry name" value="Zn(2)-C6 fungal-type DNA-binding domain"/>
    <property type="match status" value="1"/>
</dbReference>
<dbReference type="SMART" id="SM00066">
    <property type="entry name" value="GAL4"/>
    <property type="match status" value="1"/>
</dbReference>
<evidence type="ECO:0000313" key="9">
    <source>
        <dbReference type="Proteomes" id="UP001303473"/>
    </source>
</evidence>
<dbReference type="InterPro" id="IPR001138">
    <property type="entry name" value="Zn2Cys6_DnaBD"/>
</dbReference>
<organism evidence="8 9">
    <name type="scientific">Diplogelasinospora grovesii</name>
    <dbReference type="NCBI Taxonomy" id="303347"/>
    <lineage>
        <taxon>Eukaryota</taxon>
        <taxon>Fungi</taxon>
        <taxon>Dikarya</taxon>
        <taxon>Ascomycota</taxon>
        <taxon>Pezizomycotina</taxon>
        <taxon>Sordariomycetes</taxon>
        <taxon>Sordariomycetidae</taxon>
        <taxon>Sordariales</taxon>
        <taxon>Diplogelasinosporaceae</taxon>
        <taxon>Diplogelasinospora</taxon>
    </lineage>
</organism>
<evidence type="ECO:0000256" key="2">
    <source>
        <dbReference type="ARBA" id="ARBA00022833"/>
    </source>
</evidence>
<dbReference type="PANTHER" id="PTHR37534">
    <property type="entry name" value="TRANSCRIPTIONAL ACTIVATOR PROTEIN UGA3"/>
    <property type="match status" value="1"/>
</dbReference>
<accession>A0AAN6RZD6</accession>
<sequence>MSTSSSFRVAFSKQVRGPSSRSKLACKQCRGSHVKCDTRQPCAICRRRGIECSYGDDVLFTALEWKPSDDAELAVSIPTPRSSTSSVGFRNLELEFVDETSEVRQLYSVLDTDTGTDHDKLPTIEEAEEGVLPCPITSATDAFYLARYTDVIGPRFDMFDDGGSSQRYFSSVVPLLALTDRLVLLSCLAIAARQQSLVGDREDDGRGTSAHEQEQALAYYNEAIHLLYERLDDETKSQDPAVFASCLLIAHCEMVESKASDWNLHLKGTGNLIAMHNWNGMSGGLVQACFWIYCRMIILASLSAGKPTAIDSREWVPGGIFRDPSAWTLEAWQRKVVFLLGEMHNFWSQTRDDTDAQTTRRRAERWKELEAGLLRHQRHAPAVCFPLSVLPQSDENPFQAVRYVNGPVAAVWQMLHTALLIATISAPCPRASRLSVLSSANVAEKALSYARQIVANSLANRCLIAWANAVQLLTIAGQCLVDAKERQACVTALEQIQWQTGWNTRANVERLKAAWERKRPAASPRGAQQRPDVGWLLYTVWLGDEMTLEDSV</sequence>
<comment type="subcellular location">
    <subcellularLocation>
        <location evidence="1">Nucleus</location>
    </subcellularLocation>
</comment>